<dbReference type="AlphaFoldDB" id="A0A9P0HXZ5"/>
<feature type="compositionally biased region" description="Polar residues" evidence="2">
    <location>
        <begin position="599"/>
        <end position="612"/>
    </location>
</feature>
<keyword evidence="4" id="KW-1185">Reference proteome</keyword>
<feature type="compositionally biased region" description="Low complexity" evidence="2">
    <location>
        <begin position="130"/>
        <end position="144"/>
    </location>
</feature>
<feature type="compositionally biased region" description="Low complexity" evidence="2">
    <location>
        <begin position="324"/>
        <end position="342"/>
    </location>
</feature>
<reference evidence="3" key="1">
    <citation type="submission" date="2022-02" db="EMBL/GenBank/DDBJ databases">
        <authorList>
            <person name="King R."/>
        </authorList>
    </citation>
    <scope>NUCLEOTIDE SEQUENCE</scope>
</reference>
<sequence>MVEDKTVPEPQEFSKKIDMLKELYNKLGAQITESKSRLEHALLTARDMQSDLHALGAWLDGLGAGVGRQTLELEMSRMQALRDKLNANYASFADTADPQYADRLREQVDAINARWDHLKKHGPPAPAAPAAPAAPEAASPADGAPVVEYENVTDTIKRRLESPVNTPETEKPELKKSKIPLALKSPVPIRKEIKEGGHRSRGSSLERGKRVSESPASDCSAMSTDSIEPPPPRRPTTLRTPTTSTTPASLDTPTPISPSTLTTPDTPSTPTSPTVRNTSVTLATTTSSDTPNTPDTPSTPTSPTSPNTGAPHDTAGTPEPMDRPSTPSTPLTPSTPQQNSSTFNLLTDSDLFTQISKDKIRARAPVPAPAPAPAHPCHVVAVTEHEIVKSTVSPIEPVEIYPFEAIDAVVEFIPQTVETVEIIDDTENESLTDSDDQEQTRQAVDLGTEPKTFVVEVKTLEQRMKPTLGILKRKNSSEEENPKTLRGAMAGVPDVIPAGARAEAAAGPALPEPSATELRARASPQLRSTSCSEFEDKAPLSTSTPIKQDERSKQSVQVVAMSPKLIGDHLPKVTGDQSPTFTGGQSPKLTGDRSPESIGDQSPVLSEDQSPKLSEFGKLSDDKSSKSLDDQSPKSTDEQSVKSTRDETSKSSDEQPGSAESPESAQSVLRARWGSAADAAVLAWEAAARALLRRMDVMLVTVGGVAAERDPAKRLEILKHQLGQLAPDAAALISQGDSLVYAKHRDSPLLADYIQTHFQDKLRNKWSMVMSEIELKRNLALRAEDNLKELNKILEEAQAWPAGDGDAQDGAEMGAREACVERAAELARELRAAHVGVPERAVASLLARAAPAPGPEHVTRANRAREAVAALGAMLRAPPLGSRDYDEFPLQEDALGRVRAGLAAAAPQVAEAERELAWHAARGGAGAARAQRLHDKLRAEWAALQDHYRARHDR</sequence>
<feature type="coiled-coil region" evidence="1">
    <location>
        <begin position="773"/>
        <end position="800"/>
    </location>
</feature>
<feature type="region of interest" description="Disordered" evidence="2">
    <location>
        <begin position="157"/>
        <end position="345"/>
    </location>
</feature>
<keyword evidence="1" id="KW-0175">Coiled coil</keyword>
<protein>
    <submittedName>
        <fullName evidence="3">Uncharacterized protein</fullName>
    </submittedName>
</protein>
<dbReference type="Gene3D" id="1.20.58.60">
    <property type="match status" value="1"/>
</dbReference>
<proteinExistence type="predicted"/>
<name>A0A9P0HXZ5_SPOLI</name>
<evidence type="ECO:0000256" key="1">
    <source>
        <dbReference type="SAM" id="Coils"/>
    </source>
</evidence>
<organism evidence="3 4">
    <name type="scientific">Spodoptera littoralis</name>
    <name type="common">Egyptian cotton leafworm</name>
    <dbReference type="NCBI Taxonomy" id="7109"/>
    <lineage>
        <taxon>Eukaryota</taxon>
        <taxon>Metazoa</taxon>
        <taxon>Ecdysozoa</taxon>
        <taxon>Arthropoda</taxon>
        <taxon>Hexapoda</taxon>
        <taxon>Insecta</taxon>
        <taxon>Pterygota</taxon>
        <taxon>Neoptera</taxon>
        <taxon>Endopterygota</taxon>
        <taxon>Lepidoptera</taxon>
        <taxon>Glossata</taxon>
        <taxon>Ditrysia</taxon>
        <taxon>Noctuoidea</taxon>
        <taxon>Noctuidae</taxon>
        <taxon>Amphipyrinae</taxon>
        <taxon>Spodoptera</taxon>
    </lineage>
</organism>
<feature type="compositionally biased region" description="Basic and acidic residues" evidence="2">
    <location>
        <begin position="189"/>
        <end position="212"/>
    </location>
</feature>
<feature type="region of interest" description="Disordered" evidence="2">
    <location>
        <begin position="503"/>
        <end position="667"/>
    </location>
</feature>
<dbReference type="EMBL" id="LR824543">
    <property type="protein sequence ID" value="CAH1636255.1"/>
    <property type="molecule type" value="Genomic_DNA"/>
</dbReference>
<feature type="compositionally biased region" description="Low complexity" evidence="2">
    <location>
        <begin position="503"/>
        <end position="515"/>
    </location>
</feature>
<dbReference type="Proteomes" id="UP001153321">
    <property type="component" value="Chromosome 12"/>
</dbReference>
<dbReference type="SUPFAM" id="SSF46966">
    <property type="entry name" value="Spectrin repeat"/>
    <property type="match status" value="1"/>
</dbReference>
<feature type="compositionally biased region" description="Polar residues" evidence="2">
    <location>
        <begin position="214"/>
        <end position="226"/>
    </location>
</feature>
<accession>A0A9P0HXZ5</accession>
<feature type="compositionally biased region" description="Polar residues" evidence="2">
    <location>
        <begin position="575"/>
        <end position="588"/>
    </location>
</feature>
<feature type="compositionally biased region" description="Low complexity" evidence="2">
    <location>
        <begin position="235"/>
        <end position="274"/>
    </location>
</feature>
<feature type="region of interest" description="Disordered" evidence="2">
    <location>
        <begin position="118"/>
        <end position="144"/>
    </location>
</feature>
<evidence type="ECO:0000256" key="2">
    <source>
        <dbReference type="SAM" id="MobiDB-lite"/>
    </source>
</evidence>
<feature type="compositionally biased region" description="Basic and acidic residues" evidence="2">
    <location>
        <begin position="618"/>
        <end position="653"/>
    </location>
</feature>
<evidence type="ECO:0000313" key="3">
    <source>
        <dbReference type="EMBL" id="CAH1636255.1"/>
    </source>
</evidence>
<feature type="compositionally biased region" description="Low complexity" evidence="2">
    <location>
        <begin position="284"/>
        <end position="308"/>
    </location>
</feature>
<evidence type="ECO:0000313" key="4">
    <source>
        <dbReference type="Proteomes" id="UP001153321"/>
    </source>
</evidence>
<gene>
    <name evidence="3" type="ORF">SPLIT_LOCUS1617</name>
</gene>